<dbReference type="Gene3D" id="3.30.450.370">
    <property type="match status" value="1"/>
</dbReference>
<protein>
    <recommendedName>
        <fullName evidence="2">Bacterial type II secretion system protein E domain-containing protein</fullName>
    </recommendedName>
</protein>
<dbReference type="GO" id="GO:0016887">
    <property type="term" value="F:ATP hydrolysis activity"/>
    <property type="evidence" value="ECO:0007669"/>
    <property type="project" value="InterPro"/>
</dbReference>
<evidence type="ECO:0000313" key="3">
    <source>
        <dbReference type="EMBL" id="SUZ60842.1"/>
    </source>
</evidence>
<organism evidence="3">
    <name type="scientific">marine metagenome</name>
    <dbReference type="NCBI Taxonomy" id="408172"/>
    <lineage>
        <taxon>unclassified sequences</taxon>
        <taxon>metagenomes</taxon>
        <taxon>ecological metagenomes</taxon>
    </lineage>
</organism>
<name>A0A381P1R5_9ZZZZ</name>
<gene>
    <name evidence="3" type="ORF">METZ01_LOCUS13696</name>
</gene>
<dbReference type="InterPro" id="IPR027417">
    <property type="entry name" value="P-loop_NTPase"/>
</dbReference>
<dbReference type="CDD" id="cd01130">
    <property type="entry name" value="VirB11-like_ATPase"/>
    <property type="match status" value="1"/>
</dbReference>
<dbReference type="PANTHER" id="PTHR30486">
    <property type="entry name" value="TWITCHING MOTILITY PROTEIN PILT"/>
    <property type="match status" value="1"/>
</dbReference>
<sequence length="580" mass="65879">MVTEQESEETTSKPVMKVQPGDLGGLMAEYPHIRIWIEDFEAKHGSRPIYYGPLDRDARAVSPRNLIYATRPPCFAHVYSPPEGAEGAGNTYWFGLEPTIDEEEEEIRDQIVERLLRDAPQKERFDNDEEFIAMIHEMVDEMTTTATSLLSNPVINQTRELLGFGEAPIKVTEEQLVRLKYVVVRDLVNNGPLETLLADEMLEDIHSIGLSAINMDHKVFPMLTSNISFKDQELLTKYLRSMSERIGRPVSDSKPIVDGALLDGSRINIIYSDDVSIQGSSFTIRKFAEETISIIQLIQWKTLSSQMAAYIWLGLESGMSMLVSGETASGKTTTLNAILPFVDHNVKIYTAEDTPEVKVSHTIWQRLITRDSKNEDSRVEMFDLLKAALRSRPRYIIIGEIRGVEGAIAFQAMQTGHPVVGTFHASNIVKLIQRFTGDPINVPARFFDNLNFAIFQEVVEAPGGGIARRITGVSEVIGFDKTADGILTRNMFEWDPVNDEVYFRGMFQSDMLENKIAPRMGFRSKRDIYDELERRTIVLQRMVDRDLTHFDDVFDLLDVYFKEGWDRFVSSVETWTGINH</sequence>
<dbReference type="Gene3D" id="3.40.50.300">
    <property type="entry name" value="P-loop containing nucleotide triphosphate hydrolases"/>
    <property type="match status" value="1"/>
</dbReference>
<dbReference type="SUPFAM" id="SSF52540">
    <property type="entry name" value="P-loop containing nucleoside triphosphate hydrolases"/>
    <property type="match status" value="1"/>
</dbReference>
<dbReference type="PANTHER" id="PTHR30486:SF14">
    <property type="entry name" value="FLAGELLA ACCESSORY PROTEIN I"/>
    <property type="match status" value="1"/>
</dbReference>
<dbReference type="InterPro" id="IPR050921">
    <property type="entry name" value="T4SS_GSP_E_ATPase"/>
</dbReference>
<accession>A0A381P1R5</accession>
<dbReference type="Pfam" id="PF00437">
    <property type="entry name" value="T2SSE"/>
    <property type="match status" value="1"/>
</dbReference>
<reference evidence="3" key="1">
    <citation type="submission" date="2018-05" db="EMBL/GenBank/DDBJ databases">
        <authorList>
            <person name="Lanie J.A."/>
            <person name="Ng W.-L."/>
            <person name="Kazmierczak K.M."/>
            <person name="Andrzejewski T.M."/>
            <person name="Davidsen T.M."/>
            <person name="Wayne K.J."/>
            <person name="Tettelin H."/>
            <person name="Glass J.I."/>
            <person name="Rusch D."/>
            <person name="Podicherti R."/>
            <person name="Tsui H.-C.T."/>
            <person name="Winkler M.E."/>
        </authorList>
    </citation>
    <scope>NUCLEOTIDE SEQUENCE</scope>
</reference>
<dbReference type="Gene3D" id="1.10.390.40">
    <property type="match status" value="1"/>
</dbReference>
<evidence type="ECO:0000256" key="1">
    <source>
        <dbReference type="ARBA" id="ARBA00006611"/>
    </source>
</evidence>
<dbReference type="EMBL" id="UINC01000768">
    <property type="protein sequence ID" value="SUZ60842.1"/>
    <property type="molecule type" value="Genomic_DNA"/>
</dbReference>
<evidence type="ECO:0000259" key="2">
    <source>
        <dbReference type="Pfam" id="PF00437"/>
    </source>
</evidence>
<dbReference type="InterPro" id="IPR001482">
    <property type="entry name" value="T2SS/T4SS_dom"/>
</dbReference>
<dbReference type="AlphaFoldDB" id="A0A381P1R5"/>
<comment type="similarity">
    <text evidence="1">Belongs to the GSP E family.</text>
</comment>
<feature type="domain" description="Bacterial type II secretion system protein E" evidence="2">
    <location>
        <begin position="189"/>
        <end position="435"/>
    </location>
</feature>
<proteinExistence type="inferred from homology"/>